<proteinExistence type="predicted"/>
<dbReference type="AlphaFoldDB" id="A0AAN4VWF8"/>
<sequence>MSLNLSLLQSIIKIYGEVSSANLKKITDLASLVQLEKGTLICKEAVMTVAFKDKVDIVIN</sequence>
<dbReference type="Proteomes" id="UP001310022">
    <property type="component" value="Unassembled WGS sequence"/>
</dbReference>
<evidence type="ECO:0000313" key="1">
    <source>
        <dbReference type="EMBL" id="GJM60968.1"/>
    </source>
</evidence>
<dbReference type="EMBL" id="BQKE01000001">
    <property type="protein sequence ID" value="GJM60968.1"/>
    <property type="molecule type" value="Genomic_DNA"/>
</dbReference>
<accession>A0AAN4VWF8</accession>
<dbReference type="RefSeq" id="WP_338236607.1">
    <property type="nucleotide sequence ID" value="NZ_BQKE01000001.1"/>
</dbReference>
<evidence type="ECO:0000313" key="2">
    <source>
        <dbReference type="Proteomes" id="UP001310022"/>
    </source>
</evidence>
<comment type="caution">
    <text evidence="1">The sequence shown here is derived from an EMBL/GenBank/DDBJ whole genome shotgun (WGS) entry which is preliminary data.</text>
</comment>
<organism evidence="1 2">
    <name type="scientific">Persicobacter diffluens</name>
    <dbReference type="NCBI Taxonomy" id="981"/>
    <lineage>
        <taxon>Bacteria</taxon>
        <taxon>Pseudomonadati</taxon>
        <taxon>Bacteroidota</taxon>
        <taxon>Cytophagia</taxon>
        <taxon>Cytophagales</taxon>
        <taxon>Persicobacteraceae</taxon>
        <taxon>Persicobacter</taxon>
    </lineage>
</organism>
<reference evidence="1 2" key="1">
    <citation type="submission" date="2021-12" db="EMBL/GenBank/DDBJ databases">
        <title>Genome sequencing of bacteria with rrn-lacking chromosome and rrn-plasmid.</title>
        <authorList>
            <person name="Anda M."/>
            <person name="Iwasaki W."/>
        </authorList>
    </citation>
    <scope>NUCLEOTIDE SEQUENCE [LARGE SCALE GENOMIC DNA]</scope>
    <source>
        <strain evidence="1 2">NBRC 15940</strain>
    </source>
</reference>
<gene>
    <name evidence="1" type="ORF">PEDI_15200</name>
</gene>
<protein>
    <submittedName>
        <fullName evidence="1">Uncharacterized protein</fullName>
    </submittedName>
</protein>
<keyword evidence="2" id="KW-1185">Reference proteome</keyword>
<name>A0AAN4VWF8_9BACT</name>